<dbReference type="Proteomes" id="UP001362999">
    <property type="component" value="Unassembled WGS sequence"/>
</dbReference>
<dbReference type="InterPro" id="IPR011333">
    <property type="entry name" value="SKP1/BTB/POZ_sf"/>
</dbReference>
<feature type="region of interest" description="Disordered" evidence="1">
    <location>
        <begin position="183"/>
        <end position="272"/>
    </location>
</feature>
<proteinExistence type="predicted"/>
<evidence type="ECO:0000313" key="3">
    <source>
        <dbReference type="EMBL" id="KAK7013108.1"/>
    </source>
</evidence>
<evidence type="ECO:0000313" key="4">
    <source>
        <dbReference type="Proteomes" id="UP001362999"/>
    </source>
</evidence>
<gene>
    <name evidence="3" type="ORF">R3P38DRAFT_2721567</name>
</gene>
<dbReference type="PROSITE" id="PS50097">
    <property type="entry name" value="BTB"/>
    <property type="match status" value="1"/>
</dbReference>
<evidence type="ECO:0000259" key="2">
    <source>
        <dbReference type="PROSITE" id="PS50097"/>
    </source>
</evidence>
<dbReference type="Gene3D" id="3.30.710.10">
    <property type="entry name" value="Potassium Channel Kv1.1, Chain A"/>
    <property type="match status" value="1"/>
</dbReference>
<accession>A0AAW0AM32</accession>
<reference evidence="3 4" key="1">
    <citation type="journal article" date="2024" name="J Genomics">
        <title>Draft genome sequencing and assembly of Favolaschia claudopus CIRM-BRFM 2984 isolated from oak limbs.</title>
        <authorList>
            <person name="Navarro D."/>
            <person name="Drula E."/>
            <person name="Chaduli D."/>
            <person name="Cazenave R."/>
            <person name="Ahrendt S."/>
            <person name="Wang J."/>
            <person name="Lipzen A."/>
            <person name="Daum C."/>
            <person name="Barry K."/>
            <person name="Grigoriev I.V."/>
            <person name="Favel A."/>
            <person name="Rosso M.N."/>
            <person name="Martin F."/>
        </authorList>
    </citation>
    <scope>NUCLEOTIDE SEQUENCE [LARGE SCALE GENOMIC DNA]</scope>
    <source>
        <strain evidence="3 4">CIRM-BRFM 2984</strain>
    </source>
</reference>
<dbReference type="EMBL" id="JAWWNJ010000061">
    <property type="protein sequence ID" value="KAK7013108.1"/>
    <property type="molecule type" value="Genomic_DNA"/>
</dbReference>
<protein>
    <recommendedName>
        <fullName evidence="2">BTB domain-containing protein</fullName>
    </recommendedName>
</protein>
<feature type="domain" description="BTB" evidence="2">
    <location>
        <begin position="289"/>
        <end position="362"/>
    </location>
</feature>
<feature type="compositionally biased region" description="Polar residues" evidence="1">
    <location>
        <begin position="232"/>
        <end position="248"/>
    </location>
</feature>
<organism evidence="3 4">
    <name type="scientific">Favolaschia claudopus</name>
    <dbReference type="NCBI Taxonomy" id="2862362"/>
    <lineage>
        <taxon>Eukaryota</taxon>
        <taxon>Fungi</taxon>
        <taxon>Dikarya</taxon>
        <taxon>Basidiomycota</taxon>
        <taxon>Agaricomycotina</taxon>
        <taxon>Agaricomycetes</taxon>
        <taxon>Agaricomycetidae</taxon>
        <taxon>Agaricales</taxon>
        <taxon>Marasmiineae</taxon>
        <taxon>Mycenaceae</taxon>
        <taxon>Favolaschia</taxon>
    </lineage>
</organism>
<dbReference type="InterPro" id="IPR000210">
    <property type="entry name" value="BTB/POZ_dom"/>
</dbReference>
<dbReference type="AlphaFoldDB" id="A0AAW0AM32"/>
<keyword evidence="4" id="KW-1185">Reference proteome</keyword>
<sequence length="590" mass="64795">MASGIEEIPSIVAKMEPVDEALSRVLTSQTDLKNSGDVSTDCERALSSKAGEENLNAISLSVACGETSAAVPSDSTGTNTDSQQNADATVATSDSTESNATPQIQADHTQLVPVSRPESDHGDDTTVSSQPQSPRVAFSSAFPQLSPPLEPVKPRVIDDVPPISEDEDDLPLPMLQNMIADTRPDYGSQKRSQEQSSSRLSQSIKQEKVSNSQLHGTPPRSRSHSFIDLTDSPPSTKARSPSLPTQTPTKRKYTPTSVPPDLSSPPAKRPKTAFTANLPAHKHAVHWALDGSIVIQIQDTKFRLHQSHLAKHSPWFAGLVNGERVAGGEYVERVDEDGSMPIYILGLPGLSAKDFARLLDTIDLAITYANRDPSFGRITAILRVSTILSFNDYRDWAVRFLEEQWSPDLADLSRDRLPHATEIVVLARACDVPSLLKRALYELVRMAGYGQNDVNDGDDRDPAHSISTHDLRTLVKAREQLAAVWTQTTSPFSSPDFMVCASSQLPIPAAPVPCVVTDGFAFNKAYHKLVYEPHMMEEYLYDPVCGLKALMDADWEGEGFCEACVRLRREVWGKKREKVWENLDIWFGLG</sequence>
<feature type="compositionally biased region" description="Polar residues" evidence="1">
    <location>
        <begin position="73"/>
        <end position="108"/>
    </location>
</feature>
<name>A0AAW0AM32_9AGAR</name>
<evidence type="ECO:0000256" key="1">
    <source>
        <dbReference type="SAM" id="MobiDB-lite"/>
    </source>
</evidence>
<comment type="caution">
    <text evidence="3">The sequence shown here is derived from an EMBL/GenBank/DDBJ whole genome shotgun (WGS) entry which is preliminary data.</text>
</comment>
<feature type="region of interest" description="Disordered" evidence="1">
    <location>
        <begin position="68"/>
        <end position="171"/>
    </location>
</feature>
<feature type="compositionally biased region" description="Low complexity" evidence="1">
    <location>
        <begin position="194"/>
        <end position="204"/>
    </location>
</feature>